<evidence type="ECO:0000313" key="11">
    <source>
        <dbReference type="Proteomes" id="UP000030661"/>
    </source>
</evidence>
<keyword evidence="10" id="KW-0449">Lipoprotein</keyword>
<evidence type="ECO:0000256" key="4">
    <source>
        <dbReference type="ARBA" id="ARBA00022692"/>
    </source>
</evidence>
<comment type="subcellular location">
    <subcellularLocation>
        <location evidence="1 8">Cell membrane</location>
        <topology evidence="1 8">Multi-pass membrane protein</topology>
    </subcellularLocation>
</comment>
<feature type="domain" description="CN hydrolase" evidence="9">
    <location>
        <begin position="231"/>
        <end position="485"/>
    </location>
</feature>
<organism evidence="10 11">
    <name type="scientific">Vecturithrix granuli</name>
    <dbReference type="NCBI Taxonomy" id="1499967"/>
    <lineage>
        <taxon>Bacteria</taxon>
        <taxon>Candidatus Moduliflexota</taxon>
        <taxon>Candidatus Vecturitrichia</taxon>
        <taxon>Candidatus Vecturitrichales</taxon>
        <taxon>Candidatus Vecturitrichaceae</taxon>
        <taxon>Candidatus Vecturithrix</taxon>
    </lineage>
</organism>
<comment type="pathway">
    <text evidence="8">Protein modification; lipoprotein biosynthesis (N-acyl transfer).</text>
</comment>
<dbReference type="EC" id="2.3.1.269" evidence="8"/>
<dbReference type="eggNOG" id="COG0815">
    <property type="taxonomic scope" value="Bacteria"/>
</dbReference>
<feature type="transmembrane region" description="Helical" evidence="8">
    <location>
        <begin position="57"/>
        <end position="79"/>
    </location>
</feature>
<sequence>MQLSALFSRRTGLAVFSGFLSILIFPNWNVEILAWIVFLPLLVAIEDESLHRTFWTGWIAGFIHFAGTLYWVTVTMVLYGGLSQFFSAAMLVLLAMYLAIYLGLFCLLLRHFQQQTSFPLIVTAPVLWVALEYVRSFFFIGFPWNLLGYCQFQTPYITQIADVTGVYGVSFLIVFVNAGIYTIVLSKASRTSKVKAAIAFVGILGLCVGYSMKQLQAYSLDQQERITVAVIQGNIAQELKWNRQHRQQIFDTYARLSTGTLTQNPHMIVWPETAIPFIFQYEDLPFTFHDEPHYKEQLLQLVQNLNVPLLFGGLDIVAVPPPEQYYTLNSAFLLSPEGKILSKYDKIHLVPFGEYVPFEKLLFFVNRLTTAIGKVHPGTTYEIMSFNDIPFGTVICFEVIFPNLVRKFVDKGARFLTTITNDAWFGKTAASYQHFAMVTFRAIENRVAFARAANTGISGFIDPCGRILAESDIFVEAALIHELPLRTTTTLYTRYGDWFAKLCLGLALAGIGYGFVKNRKTLRRG</sequence>
<evidence type="ECO:0000256" key="5">
    <source>
        <dbReference type="ARBA" id="ARBA00022989"/>
    </source>
</evidence>
<evidence type="ECO:0000256" key="8">
    <source>
        <dbReference type="HAMAP-Rule" id="MF_01148"/>
    </source>
</evidence>
<dbReference type="InterPro" id="IPR036526">
    <property type="entry name" value="C-N_Hydrolase_sf"/>
</dbReference>
<feature type="transmembrane region" description="Helical" evidence="8">
    <location>
        <begin position="120"/>
        <end position="144"/>
    </location>
</feature>
<gene>
    <name evidence="8" type="primary">lnt</name>
    <name evidence="10" type="ORF">U27_04848</name>
</gene>
<dbReference type="GO" id="GO:0016410">
    <property type="term" value="F:N-acyltransferase activity"/>
    <property type="evidence" value="ECO:0007669"/>
    <property type="project" value="UniProtKB-UniRule"/>
</dbReference>
<protein>
    <recommendedName>
        <fullName evidence="8">Apolipoprotein N-acyltransferase</fullName>
        <shortName evidence="8">ALP N-acyltransferase</shortName>
        <ecNumber evidence="8">2.3.1.269</ecNumber>
    </recommendedName>
</protein>
<dbReference type="InterPro" id="IPR004563">
    <property type="entry name" value="Apolipo_AcylTrfase"/>
</dbReference>
<feature type="transmembrane region" description="Helical" evidence="8">
    <location>
        <begin position="12"/>
        <end position="45"/>
    </location>
</feature>
<dbReference type="InterPro" id="IPR045378">
    <property type="entry name" value="LNT_N"/>
</dbReference>
<dbReference type="PROSITE" id="PS50263">
    <property type="entry name" value="CN_HYDROLASE"/>
    <property type="match status" value="1"/>
</dbReference>
<dbReference type="PANTHER" id="PTHR38686">
    <property type="entry name" value="APOLIPOPROTEIN N-ACYLTRANSFERASE"/>
    <property type="match status" value="1"/>
</dbReference>
<keyword evidence="11" id="KW-1185">Reference proteome</keyword>
<reference evidence="10 11" key="1">
    <citation type="journal article" date="2015" name="PeerJ">
        <title>First genomic representation of candidate bacterial phylum KSB3 points to enhanced environmental sensing as a trigger of wastewater bulking.</title>
        <authorList>
            <person name="Sekiguchi Y."/>
            <person name="Ohashi A."/>
            <person name="Parks D.H."/>
            <person name="Yamauchi T."/>
            <person name="Tyson G.W."/>
            <person name="Hugenholtz P."/>
        </authorList>
    </citation>
    <scope>NUCLEOTIDE SEQUENCE [LARGE SCALE GENOMIC DNA]</scope>
</reference>
<evidence type="ECO:0000313" key="10">
    <source>
        <dbReference type="EMBL" id="GAK57876.1"/>
    </source>
</evidence>
<dbReference type="InterPro" id="IPR003010">
    <property type="entry name" value="C-N_Hydrolase"/>
</dbReference>
<dbReference type="STRING" id="1499967.U27_04848"/>
<dbReference type="Pfam" id="PF20154">
    <property type="entry name" value="LNT_N"/>
    <property type="match status" value="1"/>
</dbReference>
<evidence type="ECO:0000256" key="7">
    <source>
        <dbReference type="ARBA" id="ARBA00023315"/>
    </source>
</evidence>
<keyword evidence="3 8" id="KW-0808">Transferase</keyword>
<dbReference type="CDD" id="cd07571">
    <property type="entry name" value="ALP_N-acyl_transferase"/>
    <property type="match status" value="1"/>
</dbReference>
<comment type="function">
    <text evidence="8">Catalyzes the phospholipid dependent N-acylation of the N-terminal cysteine of apolipoprotein, the last step in lipoprotein maturation.</text>
</comment>
<evidence type="ECO:0000259" key="9">
    <source>
        <dbReference type="PROSITE" id="PS50263"/>
    </source>
</evidence>
<dbReference type="GO" id="GO:0042158">
    <property type="term" value="P:lipoprotein biosynthetic process"/>
    <property type="evidence" value="ECO:0007669"/>
    <property type="project" value="UniProtKB-UniRule"/>
</dbReference>
<evidence type="ECO:0000256" key="2">
    <source>
        <dbReference type="ARBA" id="ARBA00022475"/>
    </source>
</evidence>
<dbReference type="NCBIfam" id="TIGR00546">
    <property type="entry name" value="lnt"/>
    <property type="match status" value="1"/>
</dbReference>
<dbReference type="UniPathway" id="UPA00666"/>
<dbReference type="PANTHER" id="PTHR38686:SF1">
    <property type="entry name" value="APOLIPOPROTEIN N-ACYLTRANSFERASE"/>
    <property type="match status" value="1"/>
</dbReference>
<dbReference type="Pfam" id="PF00795">
    <property type="entry name" value="CN_hydrolase"/>
    <property type="match status" value="1"/>
</dbReference>
<evidence type="ECO:0000256" key="1">
    <source>
        <dbReference type="ARBA" id="ARBA00004651"/>
    </source>
</evidence>
<keyword evidence="2 8" id="KW-1003">Cell membrane</keyword>
<dbReference type="EMBL" id="DF820466">
    <property type="protein sequence ID" value="GAK57876.1"/>
    <property type="molecule type" value="Genomic_DNA"/>
</dbReference>
<keyword evidence="5 8" id="KW-1133">Transmembrane helix</keyword>
<dbReference type="GO" id="GO:0005886">
    <property type="term" value="C:plasma membrane"/>
    <property type="evidence" value="ECO:0007669"/>
    <property type="project" value="UniProtKB-SubCell"/>
</dbReference>
<dbReference type="HOGENOM" id="CLU_019563_1_2_0"/>
<dbReference type="Proteomes" id="UP000030661">
    <property type="component" value="Unassembled WGS sequence"/>
</dbReference>
<keyword evidence="6 8" id="KW-0472">Membrane</keyword>
<keyword evidence="4 8" id="KW-0812">Transmembrane</keyword>
<dbReference type="AlphaFoldDB" id="A0A081BZX1"/>
<dbReference type="HAMAP" id="MF_01148">
    <property type="entry name" value="Lnt"/>
    <property type="match status" value="1"/>
</dbReference>
<proteinExistence type="inferred from homology"/>
<keyword evidence="7 8" id="KW-0012">Acyltransferase</keyword>
<feature type="transmembrane region" description="Helical" evidence="8">
    <location>
        <begin position="85"/>
        <end position="108"/>
    </location>
</feature>
<feature type="transmembrane region" description="Helical" evidence="8">
    <location>
        <begin position="196"/>
        <end position="212"/>
    </location>
</feature>
<evidence type="ECO:0000256" key="6">
    <source>
        <dbReference type="ARBA" id="ARBA00023136"/>
    </source>
</evidence>
<feature type="transmembrane region" description="Helical" evidence="8">
    <location>
        <begin position="164"/>
        <end position="184"/>
    </location>
</feature>
<accession>A0A081BZX1</accession>
<evidence type="ECO:0000256" key="3">
    <source>
        <dbReference type="ARBA" id="ARBA00022679"/>
    </source>
</evidence>
<dbReference type="SUPFAM" id="SSF56317">
    <property type="entry name" value="Carbon-nitrogen hydrolase"/>
    <property type="match status" value="1"/>
</dbReference>
<comment type="catalytic activity">
    <reaction evidence="8">
        <text>N-terminal S-1,2-diacyl-sn-glyceryl-L-cysteinyl-[lipoprotein] + a glycerophospholipid = N-acyl-S-1,2-diacyl-sn-glyceryl-L-cysteinyl-[lipoprotein] + a 2-acyl-sn-glycero-3-phospholipid + H(+)</text>
        <dbReference type="Rhea" id="RHEA:48228"/>
        <dbReference type="Rhea" id="RHEA-COMP:14681"/>
        <dbReference type="Rhea" id="RHEA-COMP:14684"/>
        <dbReference type="ChEBI" id="CHEBI:15378"/>
        <dbReference type="ChEBI" id="CHEBI:136912"/>
        <dbReference type="ChEBI" id="CHEBI:140656"/>
        <dbReference type="ChEBI" id="CHEBI:140657"/>
        <dbReference type="ChEBI" id="CHEBI:140660"/>
        <dbReference type="EC" id="2.3.1.269"/>
    </reaction>
</comment>
<feature type="transmembrane region" description="Helical" evidence="8">
    <location>
        <begin position="498"/>
        <end position="516"/>
    </location>
</feature>
<name>A0A081BZX1_VECG1</name>
<comment type="similarity">
    <text evidence="8">Belongs to the CN hydrolase family. Apolipoprotein N-acyltransferase subfamily.</text>
</comment>
<dbReference type="Gene3D" id="3.60.110.10">
    <property type="entry name" value="Carbon-nitrogen hydrolase"/>
    <property type="match status" value="1"/>
</dbReference>